<dbReference type="InterPro" id="IPR002569">
    <property type="entry name" value="Met_Sox_Rdtase_MsrA_dom"/>
</dbReference>
<comment type="catalytic activity">
    <reaction evidence="8 11">
        <text>L-methionyl-[protein] + [thioredoxin]-disulfide + H2O = L-methionyl-(S)-S-oxide-[protein] + [thioredoxin]-dithiol</text>
        <dbReference type="Rhea" id="RHEA:14217"/>
        <dbReference type="Rhea" id="RHEA-COMP:10698"/>
        <dbReference type="Rhea" id="RHEA-COMP:10700"/>
        <dbReference type="Rhea" id="RHEA-COMP:12313"/>
        <dbReference type="Rhea" id="RHEA-COMP:12315"/>
        <dbReference type="ChEBI" id="CHEBI:15377"/>
        <dbReference type="ChEBI" id="CHEBI:16044"/>
        <dbReference type="ChEBI" id="CHEBI:29950"/>
        <dbReference type="ChEBI" id="CHEBI:44120"/>
        <dbReference type="ChEBI" id="CHEBI:50058"/>
        <dbReference type="EC" id="1.8.4.11"/>
    </reaction>
</comment>
<feature type="active site" evidence="11">
    <location>
        <position position="172"/>
    </location>
</feature>
<comment type="similarity">
    <text evidence="2 11">Belongs to the MsrA Met sulfoxide reductase family.</text>
</comment>
<evidence type="ECO:0000313" key="13">
    <source>
        <dbReference type="EMBL" id="MBB6052949.1"/>
    </source>
</evidence>
<evidence type="ECO:0000256" key="7">
    <source>
        <dbReference type="ARBA" id="ARBA00023268"/>
    </source>
</evidence>
<evidence type="ECO:0000256" key="3">
    <source>
        <dbReference type="ARBA" id="ARBA00007174"/>
    </source>
</evidence>
<dbReference type="Pfam" id="PF01641">
    <property type="entry name" value="SelR"/>
    <property type="match status" value="1"/>
</dbReference>
<comment type="catalytic activity">
    <reaction evidence="9">
        <text>L-methionyl-[protein] + [thioredoxin]-disulfide + H2O = L-methionyl-(R)-S-oxide-[protein] + [thioredoxin]-dithiol</text>
        <dbReference type="Rhea" id="RHEA:24164"/>
        <dbReference type="Rhea" id="RHEA-COMP:10698"/>
        <dbReference type="Rhea" id="RHEA-COMP:10700"/>
        <dbReference type="Rhea" id="RHEA-COMP:12313"/>
        <dbReference type="Rhea" id="RHEA-COMP:12314"/>
        <dbReference type="ChEBI" id="CHEBI:15377"/>
        <dbReference type="ChEBI" id="CHEBI:16044"/>
        <dbReference type="ChEBI" id="CHEBI:29950"/>
        <dbReference type="ChEBI" id="CHEBI:45764"/>
        <dbReference type="ChEBI" id="CHEBI:50058"/>
        <dbReference type="EC" id="1.8.4.12"/>
    </reaction>
</comment>
<evidence type="ECO:0000259" key="12">
    <source>
        <dbReference type="PROSITE" id="PS51790"/>
    </source>
</evidence>
<protein>
    <recommendedName>
        <fullName evidence="11">Peptide methionine sulfoxide reductase MsrA</fullName>
        <shortName evidence="11">Protein-methionine-S-oxide reductase</shortName>
        <ecNumber evidence="11">1.8.4.11</ecNumber>
    </recommendedName>
    <alternativeName>
        <fullName evidence="11">Peptide-methionine (S)-S-oxide reductase</fullName>
        <shortName evidence="11">Peptide Met(O) reductase</shortName>
    </alternativeName>
</protein>
<dbReference type="GO" id="GO:0033743">
    <property type="term" value="F:peptide-methionine (R)-S-oxide reductase activity"/>
    <property type="evidence" value="ECO:0007669"/>
    <property type="project" value="UniProtKB-EC"/>
</dbReference>
<keyword evidence="14" id="KW-1185">Reference proteome</keyword>
<name>A0A7W9SW15_ARMRO</name>
<dbReference type="Proteomes" id="UP000520814">
    <property type="component" value="Unassembled WGS sequence"/>
</dbReference>
<dbReference type="HAMAP" id="MF_01401">
    <property type="entry name" value="MsrA"/>
    <property type="match status" value="1"/>
</dbReference>
<dbReference type="PROSITE" id="PS51790">
    <property type="entry name" value="MSRB"/>
    <property type="match status" value="1"/>
</dbReference>
<comment type="caution">
    <text evidence="13">The sequence shown here is derived from an EMBL/GenBank/DDBJ whole genome shotgun (WGS) entry which is preliminary data.</text>
</comment>
<evidence type="ECO:0000256" key="1">
    <source>
        <dbReference type="ARBA" id="ARBA00001947"/>
    </source>
</evidence>
<evidence type="ECO:0000313" key="14">
    <source>
        <dbReference type="Proteomes" id="UP000520814"/>
    </source>
</evidence>
<dbReference type="RefSeq" id="WP_221290278.1">
    <property type="nucleotide sequence ID" value="NZ_JACHGW010000005.1"/>
</dbReference>
<dbReference type="SUPFAM" id="SSF51316">
    <property type="entry name" value="Mss4-like"/>
    <property type="match status" value="1"/>
</dbReference>
<accession>A0A7W9SW15</accession>
<dbReference type="GO" id="GO:0006979">
    <property type="term" value="P:response to oxidative stress"/>
    <property type="evidence" value="ECO:0007669"/>
    <property type="project" value="UniProtKB-ARBA"/>
</dbReference>
<dbReference type="InterPro" id="IPR036509">
    <property type="entry name" value="Met_Sox_Rdtase_MsrA_sf"/>
</dbReference>
<dbReference type="FunFam" id="2.170.150.20:FF:000001">
    <property type="entry name" value="Peptide methionine sulfoxide reductase MsrB"/>
    <property type="match status" value="1"/>
</dbReference>
<keyword evidence="6 11" id="KW-0560">Oxidoreductase</keyword>
<dbReference type="NCBIfam" id="TIGR00401">
    <property type="entry name" value="msrA"/>
    <property type="match status" value="1"/>
</dbReference>
<dbReference type="AlphaFoldDB" id="A0A7W9SW15"/>
<dbReference type="EMBL" id="JACHGW010000005">
    <property type="protein sequence ID" value="MBB6052949.1"/>
    <property type="molecule type" value="Genomic_DNA"/>
</dbReference>
<evidence type="ECO:0000256" key="4">
    <source>
        <dbReference type="ARBA" id="ARBA00022723"/>
    </source>
</evidence>
<comment type="function">
    <text evidence="11">Has an important function as a repair enzyme for proteins that have been inactivated by oxidation. Catalyzes the reversible oxidation-reduction of methionine sulfoxide in proteins to methionine.</text>
</comment>
<comment type="similarity">
    <text evidence="3">Belongs to the MsrB Met sulfoxide reductase family.</text>
</comment>
<comment type="catalytic activity">
    <reaction evidence="10 11">
        <text>[thioredoxin]-disulfide + L-methionine + H2O = L-methionine (S)-S-oxide + [thioredoxin]-dithiol</text>
        <dbReference type="Rhea" id="RHEA:19993"/>
        <dbReference type="Rhea" id="RHEA-COMP:10698"/>
        <dbReference type="Rhea" id="RHEA-COMP:10700"/>
        <dbReference type="ChEBI" id="CHEBI:15377"/>
        <dbReference type="ChEBI" id="CHEBI:29950"/>
        <dbReference type="ChEBI" id="CHEBI:50058"/>
        <dbReference type="ChEBI" id="CHEBI:57844"/>
        <dbReference type="ChEBI" id="CHEBI:58772"/>
        <dbReference type="EC" id="1.8.4.11"/>
    </reaction>
</comment>
<dbReference type="GO" id="GO:0008113">
    <property type="term" value="F:peptide-methionine (S)-S-oxide reductase activity"/>
    <property type="evidence" value="ECO:0007669"/>
    <property type="project" value="UniProtKB-UniRule"/>
</dbReference>
<feature type="domain" description="MsrB" evidence="12">
    <location>
        <begin position="29"/>
        <end position="151"/>
    </location>
</feature>
<reference evidence="13 14" key="1">
    <citation type="submission" date="2020-08" db="EMBL/GenBank/DDBJ databases">
        <title>Genomic Encyclopedia of Type Strains, Phase IV (KMG-IV): sequencing the most valuable type-strain genomes for metagenomic binning, comparative biology and taxonomic classification.</title>
        <authorList>
            <person name="Goeker M."/>
        </authorList>
    </citation>
    <scope>NUCLEOTIDE SEQUENCE [LARGE SCALE GENOMIC DNA]</scope>
    <source>
        <strain evidence="13 14">DSM 23562</strain>
    </source>
</reference>
<keyword evidence="7" id="KW-0511">Multifunctional enzyme</keyword>
<evidence type="ECO:0000256" key="2">
    <source>
        <dbReference type="ARBA" id="ARBA00005591"/>
    </source>
</evidence>
<sequence length="335" mass="36770">MSTILTWSRIVEFATTGNPKPARIIEKTESEWRAQLTPEQFYVTRQHGTERAFSSELCSRFEPGIYACVCCNTLLFDSAEKFDSGTGWPSFTQPIDPSAVAYNLDVSHGMQRIEAVCNTCRAHLGHVFPDGPAPSRLRYCMNAVALKKQEAAPTAPAKAPTQTELATFGGGCFWCTEAVFQQLRGVHAVVSGYCGGHVDNPTYKEVCGGQTGHAEVIQVTFDPQEIRYADLVAIHLATHDPTTANRQGADVGTQYRSAIFTHSPEQAEIAQAVMEQLAPAFDAPLTTELSPLATFYPAEAYHQNYYNTNPGAGYCQAVISPKLQKARKLLQDRLK</sequence>
<evidence type="ECO:0000256" key="9">
    <source>
        <dbReference type="ARBA" id="ARBA00048488"/>
    </source>
</evidence>
<dbReference type="GO" id="GO:0046872">
    <property type="term" value="F:metal ion binding"/>
    <property type="evidence" value="ECO:0007669"/>
    <property type="project" value="UniProtKB-KW"/>
</dbReference>
<comment type="cofactor">
    <cofactor evidence="1">
        <name>Zn(2+)</name>
        <dbReference type="ChEBI" id="CHEBI:29105"/>
    </cofactor>
</comment>
<dbReference type="PANTHER" id="PTHR43774:SF1">
    <property type="entry name" value="PEPTIDE METHIONINE SULFOXIDE REDUCTASE MSRA 2"/>
    <property type="match status" value="1"/>
</dbReference>
<dbReference type="PANTHER" id="PTHR43774">
    <property type="entry name" value="PEPTIDE METHIONINE SULFOXIDE REDUCTASE"/>
    <property type="match status" value="1"/>
</dbReference>
<organism evidence="13 14">
    <name type="scientific">Armatimonas rosea</name>
    <dbReference type="NCBI Taxonomy" id="685828"/>
    <lineage>
        <taxon>Bacteria</taxon>
        <taxon>Bacillati</taxon>
        <taxon>Armatimonadota</taxon>
        <taxon>Armatimonadia</taxon>
        <taxon>Armatimonadales</taxon>
        <taxon>Armatimonadaceae</taxon>
        <taxon>Armatimonas</taxon>
    </lineage>
</organism>
<dbReference type="InterPro" id="IPR002579">
    <property type="entry name" value="Met_Sox_Rdtase_MsrB_dom"/>
</dbReference>
<keyword evidence="4" id="KW-0479">Metal-binding</keyword>
<dbReference type="Pfam" id="PF01625">
    <property type="entry name" value="PMSR"/>
    <property type="match status" value="1"/>
</dbReference>
<gene>
    <name evidence="11" type="primary">msrA</name>
    <name evidence="13" type="ORF">HNQ39_004781</name>
</gene>
<evidence type="ECO:0000256" key="5">
    <source>
        <dbReference type="ARBA" id="ARBA00022833"/>
    </source>
</evidence>
<dbReference type="NCBIfam" id="TIGR00357">
    <property type="entry name" value="peptide-methionine (R)-S-oxide reductase MsrB"/>
    <property type="match status" value="1"/>
</dbReference>
<dbReference type="Gene3D" id="2.170.150.20">
    <property type="entry name" value="Peptide methionine sulfoxide reductase"/>
    <property type="match status" value="1"/>
</dbReference>
<dbReference type="NCBIfam" id="NF004042">
    <property type="entry name" value="PRK05550.1"/>
    <property type="match status" value="1"/>
</dbReference>
<evidence type="ECO:0000256" key="10">
    <source>
        <dbReference type="ARBA" id="ARBA00048782"/>
    </source>
</evidence>
<dbReference type="EC" id="1.8.4.11" evidence="11"/>
<dbReference type="Gene3D" id="3.30.1060.10">
    <property type="entry name" value="Peptide methionine sulphoxide reductase MsrA"/>
    <property type="match status" value="1"/>
</dbReference>
<dbReference type="InterPro" id="IPR011057">
    <property type="entry name" value="Mss4-like_sf"/>
</dbReference>
<evidence type="ECO:0000256" key="8">
    <source>
        <dbReference type="ARBA" id="ARBA00047806"/>
    </source>
</evidence>
<dbReference type="SUPFAM" id="SSF55068">
    <property type="entry name" value="Peptide methionine sulfoxide reductase"/>
    <property type="match status" value="1"/>
</dbReference>
<evidence type="ECO:0000256" key="11">
    <source>
        <dbReference type="HAMAP-Rule" id="MF_01401"/>
    </source>
</evidence>
<evidence type="ECO:0000256" key="6">
    <source>
        <dbReference type="ARBA" id="ARBA00023002"/>
    </source>
</evidence>
<proteinExistence type="inferred from homology"/>
<keyword evidence="5" id="KW-0862">Zinc</keyword>